<sequence>MTTSLACSTAYLQSAVFALAALWGSDETLAVMSGQGGIAVLVSFAQVILAVLGAMRRSAPQSGTNASVQSTLAGVGLWAISAVGAAGCIYAHTVLKAHVEYPNVLAPVIARGAESARAGGMGAPGGDVKQGVTGRVFRKNKELEMAVAWVFVVTLSVFPPITTAIVSTHSPPPRFLQPSVFIPLHFLLFNVGDFVGRTYLPAIPSLLITNPRRVLALSLARTLFVPLFLACNVAVSPATTGSKPLLNSDAAYFLILIAFGLTNGPSAPLDTSVATVLCSLPVVTIF</sequence>
<dbReference type="PRINTS" id="PR01130">
    <property type="entry name" value="DERENTRNSPRT"/>
</dbReference>
<dbReference type="EMBL" id="RSCD01000001">
    <property type="protein sequence ID" value="RSH95569.1"/>
    <property type="molecule type" value="Genomic_DNA"/>
</dbReference>
<dbReference type="STRING" id="1890683.A0A427YWV4"/>
<dbReference type="GO" id="GO:0015205">
    <property type="term" value="F:nucleobase transmembrane transporter activity"/>
    <property type="evidence" value="ECO:0007669"/>
    <property type="project" value="TreeGrafter"/>
</dbReference>
<evidence type="ECO:0000256" key="1">
    <source>
        <dbReference type="ARBA" id="ARBA00004141"/>
    </source>
</evidence>
<evidence type="ECO:0000313" key="9">
    <source>
        <dbReference type="Proteomes" id="UP000279259"/>
    </source>
</evidence>
<dbReference type="AlphaFoldDB" id="A0A427YWV4"/>
<evidence type="ECO:0000256" key="4">
    <source>
        <dbReference type="ARBA" id="ARBA00022692"/>
    </source>
</evidence>
<dbReference type="OrthoDB" id="10261753at2759"/>
<keyword evidence="5 7" id="KW-1133">Transmembrane helix</keyword>
<organism evidence="8 9">
    <name type="scientific">Saitozyma podzolica</name>
    <dbReference type="NCBI Taxonomy" id="1890683"/>
    <lineage>
        <taxon>Eukaryota</taxon>
        <taxon>Fungi</taxon>
        <taxon>Dikarya</taxon>
        <taxon>Basidiomycota</taxon>
        <taxon>Agaricomycotina</taxon>
        <taxon>Tremellomycetes</taxon>
        <taxon>Tremellales</taxon>
        <taxon>Trimorphomycetaceae</taxon>
        <taxon>Saitozyma</taxon>
    </lineage>
</organism>
<evidence type="ECO:0000256" key="3">
    <source>
        <dbReference type="ARBA" id="ARBA00022448"/>
    </source>
</evidence>
<keyword evidence="6 7" id="KW-0472">Membrane</keyword>
<proteinExistence type="inferred from homology"/>
<dbReference type="PANTHER" id="PTHR10332:SF88">
    <property type="entry name" value="EQUILIBRATIVE NUCLEOSIDE TRANSPORTER 1, ISOFORM A"/>
    <property type="match status" value="1"/>
</dbReference>
<evidence type="ECO:0000313" key="8">
    <source>
        <dbReference type="EMBL" id="RSH95569.1"/>
    </source>
</evidence>
<accession>A0A427YWV4</accession>
<feature type="transmembrane region" description="Helical" evidence="7">
    <location>
        <begin position="146"/>
        <end position="168"/>
    </location>
</feature>
<dbReference type="PANTHER" id="PTHR10332">
    <property type="entry name" value="EQUILIBRATIVE NUCLEOSIDE TRANSPORTER"/>
    <property type="match status" value="1"/>
</dbReference>
<comment type="caution">
    <text evidence="8">The sequence shown here is derived from an EMBL/GenBank/DDBJ whole genome shotgun (WGS) entry which is preliminary data.</text>
</comment>
<comment type="similarity">
    <text evidence="2">Belongs to the SLC29A/ENT transporter (TC 2.A.57) family.</text>
</comment>
<evidence type="ECO:0000256" key="7">
    <source>
        <dbReference type="SAM" id="Phobius"/>
    </source>
</evidence>
<comment type="subcellular location">
    <subcellularLocation>
        <location evidence="1">Membrane</location>
        <topology evidence="1">Multi-pass membrane protein</topology>
    </subcellularLocation>
</comment>
<evidence type="ECO:0000256" key="6">
    <source>
        <dbReference type="ARBA" id="ARBA00023136"/>
    </source>
</evidence>
<dbReference type="Pfam" id="PF01733">
    <property type="entry name" value="Nucleoside_tran"/>
    <property type="match status" value="1"/>
</dbReference>
<dbReference type="InterPro" id="IPR002259">
    <property type="entry name" value="Eqnu_transpt"/>
</dbReference>
<evidence type="ECO:0000256" key="2">
    <source>
        <dbReference type="ARBA" id="ARBA00007965"/>
    </source>
</evidence>
<protein>
    <submittedName>
        <fullName evidence="8">Uncharacterized protein</fullName>
    </submittedName>
</protein>
<dbReference type="GO" id="GO:0034257">
    <property type="term" value="F:nicotinamide riboside transmembrane transporter activity"/>
    <property type="evidence" value="ECO:0007669"/>
    <property type="project" value="TreeGrafter"/>
</dbReference>
<name>A0A427YWV4_9TREE</name>
<feature type="transmembrane region" description="Helical" evidence="7">
    <location>
        <begin position="36"/>
        <end position="55"/>
    </location>
</feature>
<gene>
    <name evidence="8" type="ORF">EHS25_000661</name>
</gene>
<keyword evidence="9" id="KW-1185">Reference proteome</keyword>
<keyword evidence="3" id="KW-0813">Transport</keyword>
<dbReference type="GO" id="GO:0000329">
    <property type="term" value="C:fungal-type vacuole membrane"/>
    <property type="evidence" value="ECO:0007669"/>
    <property type="project" value="TreeGrafter"/>
</dbReference>
<keyword evidence="4 7" id="KW-0812">Transmembrane</keyword>
<dbReference type="GO" id="GO:0005886">
    <property type="term" value="C:plasma membrane"/>
    <property type="evidence" value="ECO:0007669"/>
    <property type="project" value="TreeGrafter"/>
</dbReference>
<dbReference type="Proteomes" id="UP000279259">
    <property type="component" value="Unassembled WGS sequence"/>
</dbReference>
<reference evidence="8 9" key="1">
    <citation type="submission" date="2018-11" db="EMBL/GenBank/DDBJ databases">
        <title>Genome sequence of Saitozyma podzolica DSM 27192.</title>
        <authorList>
            <person name="Aliyu H."/>
            <person name="Gorte O."/>
            <person name="Ochsenreither K."/>
        </authorList>
    </citation>
    <scope>NUCLEOTIDE SEQUENCE [LARGE SCALE GENOMIC DNA]</scope>
    <source>
        <strain evidence="8 9">DSM 27192</strain>
    </source>
</reference>
<evidence type="ECO:0000256" key="5">
    <source>
        <dbReference type="ARBA" id="ARBA00022989"/>
    </source>
</evidence>